<dbReference type="SMART" id="SM00404">
    <property type="entry name" value="PTPc_motif"/>
    <property type="match status" value="1"/>
</dbReference>
<dbReference type="InterPro" id="IPR000387">
    <property type="entry name" value="Tyr_Pase_dom"/>
</dbReference>
<protein>
    <recommendedName>
        <fullName evidence="4">Tyrosine specific protein phosphatases domain-containing protein</fullName>
    </recommendedName>
</protein>
<evidence type="ECO:0000259" key="4">
    <source>
        <dbReference type="PROSITE" id="PS50056"/>
    </source>
</evidence>
<dbReference type="InterPro" id="IPR029260">
    <property type="entry name" value="DSPn"/>
</dbReference>
<comment type="similarity">
    <text evidence="1">Belongs to the protein-tyrosine phosphatase family. Non-receptor class CDC14 subfamily.</text>
</comment>
<dbReference type="InterPro" id="IPR050561">
    <property type="entry name" value="PTP"/>
</dbReference>
<dbReference type="Pfam" id="PF00782">
    <property type="entry name" value="DSPc"/>
    <property type="match status" value="1"/>
</dbReference>
<evidence type="ECO:0000256" key="2">
    <source>
        <dbReference type="ARBA" id="ARBA00022618"/>
    </source>
</evidence>
<proteinExistence type="inferred from homology"/>
<dbReference type="InterPro" id="IPR016130">
    <property type="entry name" value="Tyr_Pase_AS"/>
</dbReference>
<evidence type="ECO:0000313" key="6">
    <source>
        <dbReference type="Proteomes" id="UP001189429"/>
    </source>
</evidence>
<evidence type="ECO:0000313" key="5">
    <source>
        <dbReference type="EMBL" id="CAK0806103.1"/>
    </source>
</evidence>
<dbReference type="EMBL" id="CAUYUJ010003636">
    <property type="protein sequence ID" value="CAK0806103.1"/>
    <property type="molecule type" value="Genomic_DNA"/>
</dbReference>
<keyword evidence="6" id="KW-1185">Reference proteome</keyword>
<keyword evidence="2" id="KW-0132">Cell division</keyword>
<keyword evidence="3" id="KW-0131">Cell cycle</keyword>
<feature type="domain" description="Tyrosine specific protein phosphatases" evidence="4">
    <location>
        <begin position="225"/>
        <end position="287"/>
    </location>
</feature>
<reference evidence="5" key="1">
    <citation type="submission" date="2023-10" db="EMBL/GenBank/DDBJ databases">
        <authorList>
            <person name="Chen Y."/>
            <person name="Shah S."/>
            <person name="Dougan E. K."/>
            <person name="Thang M."/>
            <person name="Chan C."/>
        </authorList>
    </citation>
    <scope>NUCLEOTIDE SEQUENCE [LARGE SCALE GENOMIC DNA]</scope>
</reference>
<dbReference type="InterPro" id="IPR029021">
    <property type="entry name" value="Prot-tyrosine_phosphatase-like"/>
</dbReference>
<dbReference type="PROSITE" id="PS50056">
    <property type="entry name" value="TYR_PHOSPHATASE_2"/>
    <property type="match status" value="1"/>
</dbReference>
<dbReference type="PANTHER" id="PTHR23339">
    <property type="entry name" value="TYROSINE SPECIFIC PROTEIN PHOSPHATASE AND DUAL SPECIFICITY PROTEIN PHOSPHATASE"/>
    <property type="match status" value="1"/>
</dbReference>
<evidence type="ECO:0000256" key="3">
    <source>
        <dbReference type="ARBA" id="ARBA00023306"/>
    </source>
</evidence>
<dbReference type="Proteomes" id="UP001189429">
    <property type="component" value="Unassembled WGS sequence"/>
</dbReference>
<comment type="caution">
    <text evidence="5">The sequence shown here is derived from an EMBL/GenBank/DDBJ whole genome shotgun (WGS) entry which is preliminary data.</text>
</comment>
<name>A0ABN9QMA1_9DINO</name>
<evidence type="ECO:0000256" key="1">
    <source>
        <dbReference type="ARBA" id="ARBA00007315"/>
    </source>
</evidence>
<sequence>MARTVMYCRWVDALCAAHSNCAALVHLTSDASAEDRANSATLCGAYLVLAKGMRADDAFRPFRSEPLRPFVDCRGESATNSVLADEADQDFELSMLDVLQGLERVRTLGWADYRTFSAEEHASMLRPEHGDMSWLLPGRALALASPWAEPRDQDGQPVCTPALLVPYFLRHGVKVVVQCNHPAHEEEGPRARLLSYKPRDFEDSGIRHVNLAFEDGGCPSVDVLLQFLEVVKAVGGSFAVHCRSGLGRTATLIGVYAIRNFGFSARSFVGWARVARPGTVHGSQQQYLVNLAGPRAAQKKHLLQDMLRRRHGDRVARESLET</sequence>
<dbReference type="SUPFAM" id="SSF52799">
    <property type="entry name" value="(Phosphotyrosine protein) phosphatases II"/>
    <property type="match status" value="2"/>
</dbReference>
<accession>A0ABN9QMA1</accession>
<dbReference type="PROSITE" id="PS00383">
    <property type="entry name" value="TYR_PHOSPHATASE_1"/>
    <property type="match status" value="1"/>
</dbReference>
<dbReference type="InterPro" id="IPR003595">
    <property type="entry name" value="Tyr_Pase_cat"/>
</dbReference>
<organism evidence="5 6">
    <name type="scientific">Prorocentrum cordatum</name>
    <dbReference type="NCBI Taxonomy" id="2364126"/>
    <lineage>
        <taxon>Eukaryota</taxon>
        <taxon>Sar</taxon>
        <taxon>Alveolata</taxon>
        <taxon>Dinophyceae</taxon>
        <taxon>Prorocentrales</taxon>
        <taxon>Prorocentraceae</taxon>
        <taxon>Prorocentrum</taxon>
    </lineage>
</organism>
<dbReference type="Gene3D" id="3.90.190.10">
    <property type="entry name" value="Protein tyrosine phosphatase superfamily"/>
    <property type="match status" value="2"/>
</dbReference>
<gene>
    <name evidence="5" type="ORF">PCOR1329_LOCUS12454</name>
</gene>
<dbReference type="InterPro" id="IPR000340">
    <property type="entry name" value="Dual-sp_phosphatase_cat-dom"/>
</dbReference>
<dbReference type="Pfam" id="PF14671">
    <property type="entry name" value="DSPn"/>
    <property type="match status" value="1"/>
</dbReference>